<dbReference type="Pfam" id="PF19180">
    <property type="entry name" value="DUF5862"/>
    <property type="match status" value="1"/>
</dbReference>
<accession>A0ABY2Z859</accession>
<evidence type="ECO:0000313" key="3">
    <source>
        <dbReference type="Proteomes" id="UP000316142"/>
    </source>
</evidence>
<reference evidence="2 3" key="1">
    <citation type="submission" date="2019-06" db="EMBL/GenBank/DDBJ databases">
        <title>Taxogenomics and systematics of the genus Pantoea.</title>
        <authorList>
            <person name="Tambong J.T."/>
        </authorList>
    </citation>
    <scope>NUCLEOTIDE SEQUENCE [LARGE SCALE GENOMIC DNA]</scope>
    <source>
        <strain evidence="2 3">LMG 2558</strain>
    </source>
</reference>
<sequence>MRDLTLCEIETVSGGEFVSTIEGALEGAIWGFIEGLATGVTVGGSASRSAVFGPIAQLCGAVLGGVIGPAVCVIMGALWGKDAVAAYAADFRVNYGTSGSQLLV</sequence>
<evidence type="ECO:0000259" key="1">
    <source>
        <dbReference type="Pfam" id="PF19180"/>
    </source>
</evidence>
<proteinExistence type="predicted"/>
<dbReference type="Proteomes" id="UP000316142">
    <property type="component" value="Unassembled WGS sequence"/>
</dbReference>
<name>A0ABY2Z859_9GAMM</name>
<dbReference type="EMBL" id="VHIZ01000052">
    <property type="protein sequence ID" value="TPV23200.1"/>
    <property type="molecule type" value="Genomic_DNA"/>
</dbReference>
<dbReference type="InterPro" id="IPR043847">
    <property type="entry name" value="DUF5862"/>
</dbReference>
<dbReference type="RefSeq" id="WP_009087309.1">
    <property type="nucleotide sequence ID" value="NZ_CP122311.1"/>
</dbReference>
<gene>
    <name evidence="2" type="ORF">FJW00_15980</name>
</gene>
<feature type="domain" description="DUF5862" evidence="1">
    <location>
        <begin position="27"/>
        <end position="92"/>
    </location>
</feature>
<evidence type="ECO:0000313" key="2">
    <source>
        <dbReference type="EMBL" id="TPV23200.1"/>
    </source>
</evidence>
<keyword evidence="3" id="KW-1185">Reference proteome</keyword>
<organism evidence="2 3">
    <name type="scientific">Pantoea anthophila</name>
    <dbReference type="NCBI Taxonomy" id="470931"/>
    <lineage>
        <taxon>Bacteria</taxon>
        <taxon>Pseudomonadati</taxon>
        <taxon>Pseudomonadota</taxon>
        <taxon>Gammaproteobacteria</taxon>
        <taxon>Enterobacterales</taxon>
        <taxon>Erwiniaceae</taxon>
        <taxon>Pantoea</taxon>
    </lineage>
</organism>
<comment type="caution">
    <text evidence="2">The sequence shown here is derived from an EMBL/GenBank/DDBJ whole genome shotgun (WGS) entry which is preliminary data.</text>
</comment>
<protein>
    <recommendedName>
        <fullName evidence="1">DUF5862 domain-containing protein</fullName>
    </recommendedName>
</protein>